<dbReference type="Proteomes" id="UP000030437">
    <property type="component" value="Unassembled WGS sequence"/>
</dbReference>
<organism evidence="3 4">
    <name type="scientific">Lysinibacillus odysseyi 34hs-1 = NBRC 100172</name>
    <dbReference type="NCBI Taxonomy" id="1220589"/>
    <lineage>
        <taxon>Bacteria</taxon>
        <taxon>Bacillati</taxon>
        <taxon>Bacillota</taxon>
        <taxon>Bacilli</taxon>
        <taxon>Bacillales</taxon>
        <taxon>Bacillaceae</taxon>
        <taxon>Lysinibacillus</taxon>
    </lineage>
</organism>
<comment type="caution">
    <text evidence="3">The sequence shown here is derived from an EMBL/GenBank/DDBJ whole genome shotgun (WGS) entry which is preliminary data.</text>
</comment>
<dbReference type="SUPFAM" id="SSF52540">
    <property type="entry name" value="P-loop containing nucleoside triphosphate hydrolases"/>
    <property type="match status" value="1"/>
</dbReference>
<dbReference type="InterPro" id="IPR027417">
    <property type="entry name" value="P-loop_NTPase"/>
</dbReference>
<reference evidence="3 4" key="1">
    <citation type="submission" date="2014-02" db="EMBL/GenBank/DDBJ databases">
        <title>Draft genome sequence of Lysinibacillus odysseyi NBRC 100172.</title>
        <authorList>
            <person name="Zhang F."/>
            <person name="Wang G."/>
            <person name="Zhang L."/>
        </authorList>
    </citation>
    <scope>NUCLEOTIDE SEQUENCE [LARGE SCALE GENOMIC DNA]</scope>
    <source>
        <strain evidence="3 4">NBRC 100172</strain>
    </source>
</reference>
<dbReference type="Pfam" id="PF13671">
    <property type="entry name" value="AAA_33"/>
    <property type="match status" value="1"/>
</dbReference>
<dbReference type="Gene3D" id="3.40.50.300">
    <property type="entry name" value="P-loop containing nucleotide triphosphate hydrolases"/>
    <property type="match status" value="1"/>
</dbReference>
<dbReference type="PANTHER" id="PTHR42850:SF7">
    <property type="entry name" value="BIS(5'-NUCLEOSYL)-TETRAPHOSPHATASE PRPE [ASYMMETRICAL]"/>
    <property type="match status" value="1"/>
</dbReference>
<dbReference type="InterPro" id="IPR050126">
    <property type="entry name" value="Ap4A_hydrolase"/>
</dbReference>
<feature type="domain" description="Calcineurin-like phosphoesterase" evidence="1">
    <location>
        <begin position="198"/>
        <end position="344"/>
    </location>
</feature>
<dbReference type="Gene3D" id="3.30.470.30">
    <property type="entry name" value="DNA ligase/mRNA capping enzyme"/>
    <property type="match status" value="1"/>
</dbReference>
<dbReference type="InterPro" id="IPR024028">
    <property type="entry name" value="PNKP_bac"/>
</dbReference>
<evidence type="ECO:0000313" key="3">
    <source>
        <dbReference type="EMBL" id="KGR82142.1"/>
    </source>
</evidence>
<accession>A0A0A3J4Z7</accession>
<evidence type="ECO:0000259" key="2">
    <source>
        <dbReference type="Pfam" id="PF16542"/>
    </source>
</evidence>
<dbReference type="Pfam" id="PF00149">
    <property type="entry name" value="Metallophos"/>
    <property type="match status" value="1"/>
</dbReference>
<keyword evidence="4" id="KW-1185">Reference proteome</keyword>
<dbReference type="GO" id="GO:0016791">
    <property type="term" value="F:phosphatase activity"/>
    <property type="evidence" value="ECO:0007669"/>
    <property type="project" value="TreeGrafter"/>
</dbReference>
<dbReference type="InterPro" id="IPR004843">
    <property type="entry name" value="Calcineurin-like_PHP"/>
</dbReference>
<dbReference type="PANTHER" id="PTHR42850">
    <property type="entry name" value="METALLOPHOSPHOESTERASE"/>
    <property type="match status" value="1"/>
</dbReference>
<name>A0A0A3J4Z7_9BACI</name>
<sequence length="859" mass="98747">MQLKLPQGAIVLCIGPSNSGKSTLLEKLIAEQLLLRSEVVSSDTYRELVSDIQYIDFSTVSPEDQDVLYEDYQQLSMEAFHVLHEVVASRAKLNKVTFVDATHLRQAERAKYMEMAKKHHVPLIALVFDIPKEDIFKRDEQRLEPRGKKRLEQQIRTFQNELRHIKKEPFAKLYIWRGEDLTIARQASPHLLDIGSGIDVIGDIHGCFDEMMALIQKLGYEKKGELYTHPQGRRLLSAGDIMSRGPKSLETMLFWLRQIEAGESFMIDSNHGWKIARWLQGQKVTLQHGDELVAQEFEQYEKEYGMEEAEALKKRFADMLLAAPSHYILARNNIRKAVVAHAGILDRYIGKESKRIRDFCRYGDVQGTDERGKPIRGDWFMDHKTSELIIWGHEPKLKPFKANRTINIDQGVVFGGQLTAFRYPEESFVAVDAQHNYAGDASNPLLEAKNKRFAPPQVKHFINGFTVHTAAGEEFAIPKEKALAAMDAFSHHTLPLEQVLYIPPTMSPTPQTSALADYLEHPAEAFAYYKKHGVTQMIAEKKHMGSRAVIFIAKDEQVTKQLLNTEALGIITTRTGRAFFEEELQREVLQAIHQELLAKNYFDRFQTDYVLMDAEILPWNLKAHGLIDRQYANVAEQALMDRKFLLNKLQTTTNIDVSNWAEEYAHKLKNAARFDAVYQNYCWPTNELQGIQIAPFHILAHSQTTHFDKPHTWHMEMNALLAEDSSLFLATEYRLIETEQQEQEAITWWEDMTELGHEGIVIKPLHFIEKRKGKLLQPAIKVRGREYLRIIYGMDYTDEAQLKALKKRNPSRKMRNALQEFSLGVEGIERFVQQESSARVHECTLAALALESEPIDPRL</sequence>
<dbReference type="eggNOG" id="COG0639">
    <property type="taxonomic scope" value="Bacteria"/>
</dbReference>
<dbReference type="SUPFAM" id="SSF56091">
    <property type="entry name" value="DNA ligase/mRNA capping enzyme, catalytic domain"/>
    <property type="match status" value="1"/>
</dbReference>
<dbReference type="NCBIfam" id="TIGR04075">
    <property type="entry name" value="bacter_Pnkp"/>
    <property type="match status" value="1"/>
</dbReference>
<gene>
    <name evidence="3" type="ORF">CD32_22930</name>
</gene>
<dbReference type="STRING" id="1220589.CD32_22930"/>
<evidence type="ECO:0000259" key="1">
    <source>
        <dbReference type="Pfam" id="PF00149"/>
    </source>
</evidence>
<dbReference type="Pfam" id="PF16542">
    <property type="entry name" value="PNKP_ligase"/>
    <property type="match status" value="1"/>
</dbReference>
<dbReference type="GO" id="GO:0005737">
    <property type="term" value="C:cytoplasm"/>
    <property type="evidence" value="ECO:0007669"/>
    <property type="project" value="TreeGrafter"/>
</dbReference>
<dbReference type="InterPro" id="IPR041780">
    <property type="entry name" value="MPP_PrpE-like"/>
</dbReference>
<feature type="domain" description="Polynucleotide kinase-phosphatase ligase" evidence="2">
    <location>
        <begin position="484"/>
        <end position="854"/>
    </location>
</feature>
<dbReference type="InterPro" id="IPR029052">
    <property type="entry name" value="Metallo-depent_PP-like"/>
</dbReference>
<dbReference type="EMBL" id="JPVP01000060">
    <property type="protein sequence ID" value="KGR82142.1"/>
    <property type="molecule type" value="Genomic_DNA"/>
</dbReference>
<dbReference type="AlphaFoldDB" id="A0A0A3J4Z7"/>
<proteinExistence type="predicted"/>
<evidence type="ECO:0000313" key="4">
    <source>
        <dbReference type="Proteomes" id="UP000030437"/>
    </source>
</evidence>
<dbReference type="eggNOG" id="COG4639">
    <property type="taxonomic scope" value="Bacteria"/>
</dbReference>
<dbReference type="Gene3D" id="3.60.21.10">
    <property type="match status" value="1"/>
</dbReference>
<dbReference type="SUPFAM" id="SSF56300">
    <property type="entry name" value="Metallo-dependent phosphatases"/>
    <property type="match status" value="1"/>
</dbReference>
<dbReference type="InterPro" id="IPR032380">
    <property type="entry name" value="PNKP_ligase_dom"/>
</dbReference>
<protein>
    <submittedName>
        <fullName evidence="3">Diadenosine tetraphosphatase</fullName>
    </submittedName>
</protein>
<dbReference type="CDD" id="cd07423">
    <property type="entry name" value="MPP_Prp_like"/>
    <property type="match status" value="1"/>
</dbReference>
<dbReference type="RefSeq" id="WP_081978070.1">
    <property type="nucleotide sequence ID" value="NZ_AVCX01000001.1"/>
</dbReference>
<dbReference type="OrthoDB" id="9807890at2"/>